<dbReference type="InterPro" id="IPR027417">
    <property type="entry name" value="P-loop_NTPase"/>
</dbReference>
<protein>
    <submittedName>
        <fullName evidence="5">ATP-binding cassette domain-containing protein</fullName>
    </submittedName>
</protein>
<proteinExistence type="predicted"/>
<evidence type="ECO:0000313" key="5">
    <source>
        <dbReference type="EMBL" id="TYS62849.1"/>
    </source>
</evidence>
<dbReference type="AlphaFoldDB" id="A0A5D4SHV7"/>
<name>A0A5D4SHV7_9BACI</name>
<dbReference type="InterPro" id="IPR003593">
    <property type="entry name" value="AAA+_ATPase"/>
</dbReference>
<dbReference type="PANTHER" id="PTHR42939:SF1">
    <property type="entry name" value="ABC TRANSPORTER ATP-BINDING PROTEIN ALBC-RELATED"/>
    <property type="match status" value="1"/>
</dbReference>
<reference evidence="5 6" key="1">
    <citation type="submission" date="2019-08" db="EMBL/GenBank/DDBJ databases">
        <title>Bacillus genomes from the desert of Cuatro Cienegas, Coahuila.</title>
        <authorList>
            <person name="Olmedo-Alvarez G."/>
        </authorList>
    </citation>
    <scope>NUCLEOTIDE SEQUENCE [LARGE SCALE GENOMIC DNA]</scope>
    <source>
        <strain evidence="5 6">CH37_1T</strain>
    </source>
</reference>
<keyword evidence="2" id="KW-0547">Nucleotide-binding</keyword>
<dbReference type="Proteomes" id="UP000323732">
    <property type="component" value="Unassembled WGS sequence"/>
</dbReference>
<dbReference type="SUPFAM" id="SSF52540">
    <property type="entry name" value="P-loop containing nucleoside triphosphate hydrolases"/>
    <property type="match status" value="1"/>
</dbReference>
<dbReference type="PROSITE" id="PS50893">
    <property type="entry name" value="ABC_TRANSPORTER_2"/>
    <property type="match status" value="1"/>
</dbReference>
<dbReference type="Gene3D" id="3.40.50.300">
    <property type="entry name" value="P-loop containing nucleotide triphosphate hydrolases"/>
    <property type="match status" value="1"/>
</dbReference>
<keyword evidence="1" id="KW-0813">Transport</keyword>
<dbReference type="EMBL" id="VTES01000004">
    <property type="protein sequence ID" value="TYS62849.1"/>
    <property type="molecule type" value="Genomic_DNA"/>
</dbReference>
<dbReference type="PANTHER" id="PTHR42939">
    <property type="entry name" value="ABC TRANSPORTER ATP-BINDING PROTEIN ALBC-RELATED"/>
    <property type="match status" value="1"/>
</dbReference>
<evidence type="ECO:0000256" key="3">
    <source>
        <dbReference type="ARBA" id="ARBA00022840"/>
    </source>
</evidence>
<gene>
    <name evidence="5" type="ORF">FZD47_14330</name>
</gene>
<dbReference type="InterPro" id="IPR051782">
    <property type="entry name" value="ABC_Transporter_VariousFunc"/>
</dbReference>
<comment type="caution">
    <text evidence="5">The sequence shown here is derived from an EMBL/GenBank/DDBJ whole genome shotgun (WGS) entry which is preliminary data.</text>
</comment>
<organism evidence="5 6">
    <name type="scientific">Bacillus infantis</name>
    <dbReference type="NCBI Taxonomy" id="324767"/>
    <lineage>
        <taxon>Bacteria</taxon>
        <taxon>Bacillati</taxon>
        <taxon>Bacillota</taxon>
        <taxon>Bacilli</taxon>
        <taxon>Bacillales</taxon>
        <taxon>Bacillaceae</taxon>
        <taxon>Bacillus</taxon>
    </lineage>
</organism>
<sequence>MNKHMIELNKAEKNIKGKMILTNINLKLDEGERAAIIGHNGSGKSTLLKLMAGFFEPTAGSVKRRTKKIGFVPEHFPDQNRFRMREFLLSAGRMGGRTKSELEEEIEDYAELFNAEGFLETPLKNCSKGTMQKAGIIQALLLQPDVLLLDEPLTGLDEEAQQAFLRYLPGLKGKMAIAFTAHENFLVREAADRVIELENGSVVSDVNNVAEAVKYIKALVPHISILKELPAVQYSQLDHNLFIIKEAASASDVLLKSLLDSGCSIVEVIERGGAL</sequence>
<dbReference type="GO" id="GO:0005524">
    <property type="term" value="F:ATP binding"/>
    <property type="evidence" value="ECO:0007669"/>
    <property type="project" value="UniProtKB-KW"/>
</dbReference>
<evidence type="ECO:0000256" key="1">
    <source>
        <dbReference type="ARBA" id="ARBA00022448"/>
    </source>
</evidence>
<accession>A0A5D4SHV7</accession>
<evidence type="ECO:0000256" key="2">
    <source>
        <dbReference type="ARBA" id="ARBA00022741"/>
    </source>
</evidence>
<dbReference type="InterPro" id="IPR003439">
    <property type="entry name" value="ABC_transporter-like_ATP-bd"/>
</dbReference>
<dbReference type="GO" id="GO:0016887">
    <property type="term" value="F:ATP hydrolysis activity"/>
    <property type="evidence" value="ECO:0007669"/>
    <property type="project" value="InterPro"/>
</dbReference>
<keyword evidence="3 5" id="KW-0067">ATP-binding</keyword>
<feature type="domain" description="ABC transporter" evidence="4">
    <location>
        <begin position="6"/>
        <end position="224"/>
    </location>
</feature>
<evidence type="ECO:0000259" key="4">
    <source>
        <dbReference type="PROSITE" id="PS50893"/>
    </source>
</evidence>
<dbReference type="RefSeq" id="WP_148950168.1">
    <property type="nucleotide sequence ID" value="NZ_VTES01000004.1"/>
</dbReference>
<evidence type="ECO:0000313" key="6">
    <source>
        <dbReference type="Proteomes" id="UP000323732"/>
    </source>
</evidence>
<dbReference type="Pfam" id="PF00005">
    <property type="entry name" value="ABC_tran"/>
    <property type="match status" value="1"/>
</dbReference>
<dbReference type="SMART" id="SM00382">
    <property type="entry name" value="AAA"/>
    <property type="match status" value="1"/>
</dbReference>